<comment type="caution">
    <text evidence="1">The sequence shown here is derived from an EMBL/GenBank/DDBJ whole genome shotgun (WGS) entry which is preliminary data.</text>
</comment>
<evidence type="ECO:0000313" key="2">
    <source>
        <dbReference type="Proteomes" id="UP000031056"/>
    </source>
</evidence>
<dbReference type="EMBL" id="JOKQ01000002">
    <property type="protein sequence ID" value="KHN70250.1"/>
    <property type="molecule type" value="Genomic_DNA"/>
</dbReference>
<gene>
    <name evidence="1" type="ORF">M896_020870</name>
</gene>
<dbReference type="InParanoid" id="A0A0B2UMU4"/>
<dbReference type="VEuPathDB" id="MicrosporidiaDB:M896_020870"/>
<dbReference type="Proteomes" id="UP000031056">
    <property type="component" value="Unassembled WGS sequence"/>
</dbReference>
<dbReference type="OrthoDB" id="2188950at2759"/>
<accession>A0A0B2UMU4</accession>
<name>A0A0B2UMU4_9MICR</name>
<organism evidence="1 2">
    <name type="scientific">Ordospora colligata OC4</name>
    <dbReference type="NCBI Taxonomy" id="1354746"/>
    <lineage>
        <taxon>Eukaryota</taxon>
        <taxon>Fungi</taxon>
        <taxon>Fungi incertae sedis</taxon>
        <taxon>Microsporidia</taxon>
        <taxon>Ordosporidae</taxon>
        <taxon>Ordospora</taxon>
    </lineage>
</organism>
<proteinExistence type="predicted"/>
<keyword evidence="2" id="KW-1185">Reference proteome</keyword>
<dbReference type="HOGENOM" id="CLU_2183921_0_0_1"/>
<dbReference type="GeneID" id="26261182"/>
<evidence type="ECO:0000313" key="1">
    <source>
        <dbReference type="EMBL" id="KHN70250.1"/>
    </source>
</evidence>
<dbReference type="RefSeq" id="XP_014564292.1">
    <property type="nucleotide sequence ID" value="XM_014708806.1"/>
</dbReference>
<protein>
    <submittedName>
        <fullName evidence="1">Uncharacterized protein</fullName>
    </submittedName>
</protein>
<reference evidence="1 2" key="1">
    <citation type="journal article" date="2014" name="MBio">
        <title>The Ordospora colligata genome; evolution of extreme reduction in microsporidia and host-to-parasite horizontal gene transfer.</title>
        <authorList>
            <person name="Pombert J.-F."/>
            <person name="Haag K.L."/>
            <person name="Beidas S."/>
            <person name="Ebert D."/>
            <person name="Keeling P.J."/>
        </authorList>
    </citation>
    <scope>NUCLEOTIDE SEQUENCE [LARGE SCALE GENOMIC DNA]</scope>
    <source>
        <strain evidence="1 2">OC4</strain>
    </source>
</reference>
<sequence length="110" mass="13076">MSGECIRKLGKKSIVADYEKIVNEYEMYRKFHIDNLAYVDENMLMVYECAFFFHCTGIKYSNDSEMKINQKIYKAALNEIKQKYVRNKIDVYPEIKEDDGIVCNLYSICR</sequence>
<dbReference type="AlphaFoldDB" id="A0A0B2UMU4"/>